<dbReference type="AlphaFoldDB" id="A0A1V9WYI8"/>
<accession>A0A1V9WYI8</accession>
<keyword evidence="4" id="KW-1185">Reference proteome</keyword>
<dbReference type="PANTHER" id="PTHR13467">
    <property type="entry name" value="CUE DOMAIN CONTAINING PROTEIN 1"/>
    <property type="match status" value="1"/>
</dbReference>
<evidence type="ECO:0000259" key="2">
    <source>
        <dbReference type="PROSITE" id="PS51140"/>
    </source>
</evidence>
<dbReference type="PANTHER" id="PTHR13467:SF3">
    <property type="entry name" value="CUE DOMAIN-CONTAINING PROTEIN 1"/>
    <property type="match status" value="1"/>
</dbReference>
<dbReference type="InterPro" id="IPR040192">
    <property type="entry name" value="CUEDC1"/>
</dbReference>
<dbReference type="SUPFAM" id="SSF46934">
    <property type="entry name" value="UBA-like"/>
    <property type="match status" value="1"/>
</dbReference>
<evidence type="ECO:0000256" key="1">
    <source>
        <dbReference type="SAM" id="MobiDB-lite"/>
    </source>
</evidence>
<reference evidence="3" key="1">
    <citation type="journal article" date="2017" name="Gigascience">
        <title>Draft genome of the honey bee ectoparasitic mite, Tropilaelaps mercedesae, is shaped by the parasitic life history.</title>
        <authorList>
            <person name="Dong X."/>
            <person name="Armstrong S.D."/>
            <person name="Xia D."/>
            <person name="Makepeace B.L."/>
            <person name="Darby A.C."/>
            <person name="Kadowaki T."/>
        </authorList>
    </citation>
    <scope>NUCLEOTIDE SEQUENCE [LARGE SCALE GENOMIC DNA]</scope>
    <source>
        <strain evidence="3">Wuxi-XJTLU</strain>
    </source>
</reference>
<feature type="region of interest" description="Disordered" evidence="1">
    <location>
        <begin position="1"/>
        <end position="24"/>
    </location>
</feature>
<name>A0A1V9WYI8_9ACAR</name>
<organism evidence="3 4">
    <name type="scientific">Tropilaelaps mercedesae</name>
    <dbReference type="NCBI Taxonomy" id="418985"/>
    <lineage>
        <taxon>Eukaryota</taxon>
        <taxon>Metazoa</taxon>
        <taxon>Ecdysozoa</taxon>
        <taxon>Arthropoda</taxon>
        <taxon>Chelicerata</taxon>
        <taxon>Arachnida</taxon>
        <taxon>Acari</taxon>
        <taxon>Parasitiformes</taxon>
        <taxon>Mesostigmata</taxon>
        <taxon>Gamasina</taxon>
        <taxon>Dermanyssoidea</taxon>
        <taxon>Laelapidae</taxon>
        <taxon>Tropilaelaps</taxon>
    </lineage>
</organism>
<dbReference type="Proteomes" id="UP000192247">
    <property type="component" value="Unassembled WGS sequence"/>
</dbReference>
<feature type="domain" description="CUE" evidence="2">
    <location>
        <begin position="29"/>
        <end position="73"/>
    </location>
</feature>
<dbReference type="Pfam" id="PF02845">
    <property type="entry name" value="CUE"/>
    <property type="match status" value="1"/>
</dbReference>
<gene>
    <name evidence="3" type="ORF">BIW11_05014</name>
</gene>
<dbReference type="PROSITE" id="PS51140">
    <property type="entry name" value="CUE"/>
    <property type="match status" value="1"/>
</dbReference>
<dbReference type="InterPro" id="IPR009060">
    <property type="entry name" value="UBA-like_sf"/>
</dbReference>
<dbReference type="GO" id="GO:0043130">
    <property type="term" value="F:ubiquitin binding"/>
    <property type="evidence" value="ECO:0007669"/>
    <property type="project" value="InterPro"/>
</dbReference>
<dbReference type="OrthoDB" id="5794653at2759"/>
<protein>
    <submittedName>
        <fullName evidence="3">CUE domain-containing protein 1-like</fullName>
    </submittedName>
</protein>
<dbReference type="InParanoid" id="A0A1V9WYI8"/>
<feature type="compositionally biased region" description="Gly residues" evidence="1">
    <location>
        <begin position="1"/>
        <end position="15"/>
    </location>
</feature>
<sequence length="94" mass="10353">MEGIDAGGGNGGAGGVSPLCGPPDATQLEFHQAMKDFQTMFPDMDLDVIEAVLRANNVNLNTFRARFYEVYQAYCDYFKSGSSHSRVHKKMPCE</sequence>
<evidence type="ECO:0000313" key="4">
    <source>
        <dbReference type="Proteomes" id="UP000192247"/>
    </source>
</evidence>
<proteinExistence type="predicted"/>
<dbReference type="Gene3D" id="1.10.8.10">
    <property type="entry name" value="DNA helicase RuvA subunit, C-terminal domain"/>
    <property type="match status" value="1"/>
</dbReference>
<dbReference type="EMBL" id="MNPL01033092">
    <property type="protein sequence ID" value="OQR66284.1"/>
    <property type="molecule type" value="Genomic_DNA"/>
</dbReference>
<dbReference type="InterPro" id="IPR003892">
    <property type="entry name" value="CUE"/>
</dbReference>
<comment type="caution">
    <text evidence="3">The sequence shown here is derived from an EMBL/GenBank/DDBJ whole genome shotgun (WGS) entry which is preliminary data.</text>
</comment>
<dbReference type="SMART" id="SM00546">
    <property type="entry name" value="CUE"/>
    <property type="match status" value="1"/>
</dbReference>
<evidence type="ECO:0000313" key="3">
    <source>
        <dbReference type="EMBL" id="OQR66284.1"/>
    </source>
</evidence>